<dbReference type="AlphaFoldDB" id="A0A160DW24"/>
<name>A0A160DW24_9GAMM</name>
<dbReference type="CDD" id="cd00293">
    <property type="entry name" value="USP-like"/>
    <property type="match status" value="1"/>
</dbReference>
<protein>
    <submittedName>
        <fullName evidence="3">UspA domain-containing protein</fullName>
    </submittedName>
</protein>
<evidence type="ECO:0000313" key="3">
    <source>
        <dbReference type="EMBL" id="ANB18043.1"/>
    </source>
</evidence>
<dbReference type="PANTHER" id="PTHR46268">
    <property type="entry name" value="STRESS RESPONSE PROTEIN NHAX"/>
    <property type="match status" value="1"/>
</dbReference>
<sequence length="275" mass="29826">MRDILVHLSRFTTWTGGAEYAARIAAALDASLTGAYVYPSPLYMMPPYGSPALLSVMIENAQAMEHGALQARQAFADWARERGVQRTAWQVAEGYLPDTLGQICNWHDLLVVERDDEMLWGTPQTLATLLLQVGTPCLVVPSVVAPGTGPDCVALAWNGAPEAVRAIHAAIPLLRLARRVVLLCGDRRDVYTGAGYKPPFSIAEHLERHGIGIERQNLDTADERAGHALLDAVAACGADLLVMGAYGRSRFSEWAFGGATRHVLAHAQVPVLMRH</sequence>
<dbReference type="STRING" id="1300342.I596_2023"/>
<reference evidence="3 4" key="1">
    <citation type="submission" date="2016-04" db="EMBL/GenBank/DDBJ databases">
        <title>Complete genome sequence of Dokdonella koreensis DS-123T.</title>
        <authorList>
            <person name="Kim J.F."/>
            <person name="Lee H."/>
            <person name="Kwak M.-J."/>
        </authorList>
    </citation>
    <scope>NUCLEOTIDE SEQUENCE [LARGE SCALE GENOMIC DNA]</scope>
    <source>
        <strain evidence="3 4">DS-123</strain>
    </source>
</reference>
<dbReference type="InterPro" id="IPR006016">
    <property type="entry name" value="UspA"/>
</dbReference>
<dbReference type="Gene3D" id="3.40.50.12370">
    <property type="match status" value="1"/>
</dbReference>
<comment type="similarity">
    <text evidence="1">Belongs to the universal stress protein A family.</text>
</comment>
<keyword evidence="4" id="KW-1185">Reference proteome</keyword>
<dbReference type="OrthoDB" id="9804721at2"/>
<evidence type="ECO:0000259" key="2">
    <source>
        <dbReference type="Pfam" id="PF00582"/>
    </source>
</evidence>
<dbReference type="KEGG" id="dko:I596_2023"/>
<evidence type="ECO:0000256" key="1">
    <source>
        <dbReference type="ARBA" id="ARBA00008791"/>
    </source>
</evidence>
<gene>
    <name evidence="3" type="ORF">I596_2023</name>
</gene>
<organism evidence="3 4">
    <name type="scientific">Dokdonella koreensis DS-123</name>
    <dbReference type="NCBI Taxonomy" id="1300342"/>
    <lineage>
        <taxon>Bacteria</taxon>
        <taxon>Pseudomonadati</taxon>
        <taxon>Pseudomonadota</taxon>
        <taxon>Gammaproteobacteria</taxon>
        <taxon>Lysobacterales</taxon>
        <taxon>Rhodanobacteraceae</taxon>
        <taxon>Dokdonella</taxon>
    </lineage>
</organism>
<dbReference type="Pfam" id="PF00582">
    <property type="entry name" value="Usp"/>
    <property type="match status" value="1"/>
</dbReference>
<evidence type="ECO:0000313" key="4">
    <source>
        <dbReference type="Proteomes" id="UP000076830"/>
    </source>
</evidence>
<dbReference type="SUPFAM" id="SSF52402">
    <property type="entry name" value="Adenine nucleotide alpha hydrolases-like"/>
    <property type="match status" value="2"/>
</dbReference>
<proteinExistence type="inferred from homology"/>
<dbReference type="EMBL" id="CP015249">
    <property type="protein sequence ID" value="ANB18043.1"/>
    <property type="molecule type" value="Genomic_DNA"/>
</dbReference>
<feature type="domain" description="UspA" evidence="2">
    <location>
        <begin position="207"/>
        <end position="273"/>
    </location>
</feature>
<dbReference type="PANTHER" id="PTHR46268:SF15">
    <property type="entry name" value="UNIVERSAL STRESS PROTEIN HP_0031"/>
    <property type="match status" value="1"/>
</dbReference>
<accession>A0A160DW24</accession>
<dbReference type="RefSeq" id="WP_067646902.1">
    <property type="nucleotide sequence ID" value="NZ_CP015249.1"/>
</dbReference>
<dbReference type="Proteomes" id="UP000076830">
    <property type="component" value="Chromosome"/>
</dbReference>